<evidence type="ECO:0000313" key="1">
    <source>
        <dbReference type="EMBL" id="CAI2193677.1"/>
    </source>
</evidence>
<dbReference type="Proteomes" id="UP001153678">
    <property type="component" value="Unassembled WGS sequence"/>
</dbReference>
<dbReference type="AlphaFoldDB" id="A0A9W4T420"/>
<gene>
    <name evidence="1" type="ORF">FWILDA_LOCUS16195</name>
</gene>
<feature type="non-terminal residue" evidence="1">
    <location>
        <position position="1"/>
    </location>
</feature>
<proteinExistence type="predicted"/>
<dbReference type="PANTHER" id="PTHR35871:SF1">
    <property type="entry name" value="CXC1-LIKE CYSTEINE CLUSTER ASSOCIATED WITH KDZ TRANSPOSASES DOMAIN-CONTAINING PROTEIN"/>
    <property type="match status" value="1"/>
</dbReference>
<keyword evidence="2" id="KW-1185">Reference proteome</keyword>
<dbReference type="PANTHER" id="PTHR35871">
    <property type="entry name" value="EXPRESSED PROTEIN"/>
    <property type="match status" value="1"/>
</dbReference>
<accession>A0A9W4T420</accession>
<organism evidence="1 2">
    <name type="scientific">Funneliformis geosporum</name>
    <dbReference type="NCBI Taxonomy" id="1117311"/>
    <lineage>
        <taxon>Eukaryota</taxon>
        <taxon>Fungi</taxon>
        <taxon>Fungi incertae sedis</taxon>
        <taxon>Mucoromycota</taxon>
        <taxon>Glomeromycotina</taxon>
        <taxon>Glomeromycetes</taxon>
        <taxon>Glomerales</taxon>
        <taxon>Glomeraceae</taxon>
        <taxon>Funneliformis</taxon>
    </lineage>
</organism>
<sequence>ITEKAIPIFEELHPDDISVFAFDNATSHVAYAEDAEDALITSRMNLKPGGKGKFKDRLMPNGS</sequence>
<dbReference type="OrthoDB" id="2431949at2759"/>
<reference evidence="1" key="1">
    <citation type="submission" date="2022-08" db="EMBL/GenBank/DDBJ databases">
        <authorList>
            <person name="Kallberg Y."/>
            <person name="Tangrot J."/>
            <person name="Rosling A."/>
        </authorList>
    </citation>
    <scope>NUCLEOTIDE SEQUENCE</scope>
    <source>
        <strain evidence="1">Wild A</strain>
    </source>
</reference>
<evidence type="ECO:0000313" key="2">
    <source>
        <dbReference type="Proteomes" id="UP001153678"/>
    </source>
</evidence>
<dbReference type="EMBL" id="CAMKVN010009921">
    <property type="protein sequence ID" value="CAI2193677.1"/>
    <property type="molecule type" value="Genomic_DNA"/>
</dbReference>
<name>A0A9W4T420_9GLOM</name>
<feature type="non-terminal residue" evidence="1">
    <location>
        <position position="63"/>
    </location>
</feature>
<comment type="caution">
    <text evidence="1">The sequence shown here is derived from an EMBL/GenBank/DDBJ whole genome shotgun (WGS) entry which is preliminary data.</text>
</comment>
<protein>
    <submittedName>
        <fullName evidence="1">5333_t:CDS:1</fullName>
    </submittedName>
</protein>